<feature type="compositionally biased region" description="Basic and acidic residues" evidence="1">
    <location>
        <begin position="61"/>
        <end position="82"/>
    </location>
</feature>
<dbReference type="InterPro" id="IPR053098">
    <property type="entry name" value="Petuviruses_polyprotein"/>
</dbReference>
<proteinExistence type="predicted"/>
<feature type="region of interest" description="Disordered" evidence="1">
    <location>
        <begin position="61"/>
        <end position="84"/>
    </location>
</feature>
<name>A0AAW2WT20_9LAMI</name>
<evidence type="ECO:0000313" key="2">
    <source>
        <dbReference type="EMBL" id="KAL0444653.1"/>
    </source>
</evidence>
<reference evidence="2" key="2">
    <citation type="journal article" date="2024" name="Plant">
        <title>Genomic evolution and insights into agronomic trait innovations of Sesamum species.</title>
        <authorList>
            <person name="Miao H."/>
            <person name="Wang L."/>
            <person name="Qu L."/>
            <person name="Liu H."/>
            <person name="Sun Y."/>
            <person name="Le M."/>
            <person name="Wang Q."/>
            <person name="Wei S."/>
            <person name="Zheng Y."/>
            <person name="Lin W."/>
            <person name="Duan Y."/>
            <person name="Cao H."/>
            <person name="Xiong S."/>
            <person name="Wang X."/>
            <person name="Wei L."/>
            <person name="Li C."/>
            <person name="Ma Q."/>
            <person name="Ju M."/>
            <person name="Zhao R."/>
            <person name="Li G."/>
            <person name="Mu C."/>
            <person name="Tian Q."/>
            <person name="Mei H."/>
            <person name="Zhang T."/>
            <person name="Gao T."/>
            <person name="Zhang H."/>
        </authorList>
    </citation>
    <scope>NUCLEOTIDE SEQUENCE</scope>
    <source>
        <strain evidence="2">KEN1</strain>
    </source>
</reference>
<comment type="caution">
    <text evidence="2">The sequence shown here is derived from an EMBL/GenBank/DDBJ whole genome shotgun (WGS) entry which is preliminary data.</text>
</comment>
<gene>
    <name evidence="2" type="ORF">Slati_2188000</name>
</gene>
<accession>A0AAW2WT20</accession>
<dbReference type="EMBL" id="JACGWN010000007">
    <property type="protein sequence ID" value="KAL0444653.1"/>
    <property type="molecule type" value="Genomic_DNA"/>
</dbReference>
<dbReference type="Pfam" id="PF01107">
    <property type="entry name" value="MP"/>
    <property type="match status" value="1"/>
</dbReference>
<feature type="region of interest" description="Disordered" evidence="1">
    <location>
        <begin position="1"/>
        <end position="27"/>
    </location>
</feature>
<feature type="region of interest" description="Disordered" evidence="1">
    <location>
        <begin position="412"/>
        <end position="435"/>
    </location>
</feature>
<organism evidence="2">
    <name type="scientific">Sesamum latifolium</name>
    <dbReference type="NCBI Taxonomy" id="2727402"/>
    <lineage>
        <taxon>Eukaryota</taxon>
        <taxon>Viridiplantae</taxon>
        <taxon>Streptophyta</taxon>
        <taxon>Embryophyta</taxon>
        <taxon>Tracheophyta</taxon>
        <taxon>Spermatophyta</taxon>
        <taxon>Magnoliopsida</taxon>
        <taxon>eudicotyledons</taxon>
        <taxon>Gunneridae</taxon>
        <taxon>Pentapetalae</taxon>
        <taxon>asterids</taxon>
        <taxon>lamiids</taxon>
        <taxon>Lamiales</taxon>
        <taxon>Pedaliaceae</taxon>
        <taxon>Sesamum</taxon>
    </lineage>
</organism>
<feature type="compositionally biased region" description="Acidic residues" evidence="1">
    <location>
        <begin position="412"/>
        <end position="430"/>
    </location>
</feature>
<reference evidence="2" key="1">
    <citation type="submission" date="2020-06" db="EMBL/GenBank/DDBJ databases">
        <authorList>
            <person name="Li T."/>
            <person name="Hu X."/>
            <person name="Zhang T."/>
            <person name="Song X."/>
            <person name="Zhang H."/>
            <person name="Dai N."/>
            <person name="Sheng W."/>
            <person name="Hou X."/>
            <person name="Wei L."/>
        </authorList>
    </citation>
    <scope>NUCLEOTIDE SEQUENCE</scope>
    <source>
        <strain evidence="2">KEN1</strain>
        <tissue evidence="2">Leaf</tissue>
    </source>
</reference>
<evidence type="ECO:0000256" key="1">
    <source>
        <dbReference type="SAM" id="MobiDB-lite"/>
    </source>
</evidence>
<dbReference type="PANTHER" id="PTHR48435">
    <property type="entry name" value="POLYPROTEIN"/>
    <property type="match status" value="1"/>
</dbReference>
<sequence>MITRDIIVNKPFPPREELQLDPGSISSGPGHSNWLRSTWVTSGGAAPVRTPGRAFCTCEREEGRETVSRGGDPHTIDMDTTRTDNPIGNVDQLLHIASTLSLPRITSSSVDNLVKYSTIPEAAIVENTVPPVISPYNLYRKRGSLPQGIRALIASKKRMNQKEQVHSSKMDHCSLPGSTKEQYVTLSIPPDYISSWKAEGYTHLHLGAVRLVLSYHGRKGLPVTARIALLDTRFLEYEHAVIGTVLTTLNAGSIVVTFFPNFAVSLCDPHVASAFKVQVQITGANQVPASVMATLHHQLVFRLQNHSLDLPNQGSRDAPMVLANSGTETQPAGEPSNPEFQLMITPIPVPEEIITPIASFGADGHRIYTDWIDRHFIWDVDPSMCDPECSCGEESNDDDDDYVWSDYESDEDDEFSFCNDSDDDYDEPDPDDHLSLRTPQPCMMFQYDTDFPPMERYVDSAQKYSSKPYVQNNVVDSEGKLKPLTQAEEVLNWQTTNARAQNRSLTTLDTKMDQVLAKLDRDLRFLIDQRDFGVEFNQKEAEIRRLKKELAQIEQDRYKVTKPLPLYSPFSSQPLFTTQPLFGESPPPSPPDYSKYFLMASSIPTDLLKGPPKQPRKKYTPEEK</sequence>
<feature type="region of interest" description="Disordered" evidence="1">
    <location>
        <begin position="604"/>
        <end position="624"/>
    </location>
</feature>
<protein>
    <submittedName>
        <fullName evidence="2">Polyprotein</fullName>
    </submittedName>
</protein>
<dbReference type="AlphaFoldDB" id="A0AAW2WT20"/>
<dbReference type="PANTHER" id="PTHR48435:SF1">
    <property type="entry name" value="POLYPROTEIN"/>
    <property type="match status" value="1"/>
</dbReference>
<dbReference type="InterPro" id="IPR028919">
    <property type="entry name" value="Viral_movement"/>
</dbReference>